<evidence type="ECO:0000256" key="4">
    <source>
        <dbReference type="ARBA" id="ARBA00023163"/>
    </source>
</evidence>
<evidence type="ECO:0000256" key="2">
    <source>
        <dbReference type="ARBA" id="ARBA00023015"/>
    </source>
</evidence>
<sequence length="88" mass="10206">MSVNHYSTDHHHNHTLFWQQLHTTDATETTTATWLNQDQKESLFEKTLTPSDVGKLNRLVIPNSTRRNTSLSTPSPIMLTRQRRKGCF</sequence>
<dbReference type="OrthoDB" id="1745558at2759"/>
<comment type="subcellular location">
    <subcellularLocation>
        <location evidence="1">Nucleus</location>
    </subcellularLocation>
</comment>
<name>A0A8X7U1E4_BRACI</name>
<comment type="caution">
    <text evidence="6">The sequence shown here is derived from an EMBL/GenBank/DDBJ whole genome shotgun (WGS) entry which is preliminary data.</text>
</comment>
<dbReference type="AlphaFoldDB" id="A0A8X7U1E4"/>
<dbReference type="GO" id="GO:0005634">
    <property type="term" value="C:nucleus"/>
    <property type="evidence" value="ECO:0007669"/>
    <property type="project" value="UniProtKB-SubCell"/>
</dbReference>
<evidence type="ECO:0000256" key="1">
    <source>
        <dbReference type="ARBA" id="ARBA00004123"/>
    </source>
</evidence>
<protein>
    <submittedName>
        <fullName evidence="6">Uncharacterized protein</fullName>
    </submittedName>
</protein>
<dbReference type="Gene3D" id="2.40.330.10">
    <property type="entry name" value="DNA-binding pseudobarrel domain"/>
    <property type="match status" value="1"/>
</dbReference>
<evidence type="ECO:0000313" key="6">
    <source>
        <dbReference type="EMBL" id="KAG2262725.1"/>
    </source>
</evidence>
<gene>
    <name evidence="6" type="ORF">Bca52824_069804</name>
</gene>
<keyword evidence="2" id="KW-0805">Transcription regulation</keyword>
<keyword evidence="4" id="KW-0804">Transcription</keyword>
<keyword evidence="3" id="KW-0238">DNA-binding</keyword>
<dbReference type="GO" id="GO:0003677">
    <property type="term" value="F:DNA binding"/>
    <property type="evidence" value="ECO:0007669"/>
    <property type="project" value="UniProtKB-KW"/>
</dbReference>
<evidence type="ECO:0000313" key="7">
    <source>
        <dbReference type="Proteomes" id="UP000886595"/>
    </source>
</evidence>
<dbReference type="EMBL" id="JAAMPC010000014">
    <property type="protein sequence ID" value="KAG2262725.1"/>
    <property type="molecule type" value="Genomic_DNA"/>
</dbReference>
<dbReference type="SUPFAM" id="SSF101936">
    <property type="entry name" value="DNA-binding pseudobarrel domain"/>
    <property type="match status" value="1"/>
</dbReference>
<organism evidence="6 7">
    <name type="scientific">Brassica carinata</name>
    <name type="common">Ethiopian mustard</name>
    <name type="synonym">Abyssinian cabbage</name>
    <dbReference type="NCBI Taxonomy" id="52824"/>
    <lineage>
        <taxon>Eukaryota</taxon>
        <taxon>Viridiplantae</taxon>
        <taxon>Streptophyta</taxon>
        <taxon>Embryophyta</taxon>
        <taxon>Tracheophyta</taxon>
        <taxon>Spermatophyta</taxon>
        <taxon>Magnoliopsida</taxon>
        <taxon>eudicotyledons</taxon>
        <taxon>Gunneridae</taxon>
        <taxon>Pentapetalae</taxon>
        <taxon>rosids</taxon>
        <taxon>malvids</taxon>
        <taxon>Brassicales</taxon>
        <taxon>Brassicaceae</taxon>
        <taxon>Brassiceae</taxon>
        <taxon>Brassica</taxon>
    </lineage>
</organism>
<reference evidence="6 7" key="1">
    <citation type="submission" date="2020-02" db="EMBL/GenBank/DDBJ databases">
        <authorList>
            <person name="Ma Q."/>
            <person name="Huang Y."/>
            <person name="Song X."/>
            <person name="Pei D."/>
        </authorList>
    </citation>
    <scope>NUCLEOTIDE SEQUENCE [LARGE SCALE GENOMIC DNA]</scope>
    <source>
        <strain evidence="6">Sxm20200214</strain>
        <tissue evidence="6">Leaf</tissue>
    </source>
</reference>
<dbReference type="InterPro" id="IPR015300">
    <property type="entry name" value="DNA-bd_pseudobarrel_sf"/>
</dbReference>
<evidence type="ECO:0000256" key="5">
    <source>
        <dbReference type="ARBA" id="ARBA00023242"/>
    </source>
</evidence>
<keyword evidence="5" id="KW-0539">Nucleus</keyword>
<evidence type="ECO:0000256" key="3">
    <source>
        <dbReference type="ARBA" id="ARBA00023125"/>
    </source>
</evidence>
<accession>A0A8X7U1E4</accession>
<dbReference type="Proteomes" id="UP000886595">
    <property type="component" value="Unassembled WGS sequence"/>
</dbReference>
<keyword evidence="7" id="KW-1185">Reference proteome</keyword>
<proteinExistence type="predicted"/>